<accession>A0A1G1WCE0</accession>
<protein>
    <submittedName>
        <fullName evidence="1">Uncharacterized protein</fullName>
    </submittedName>
</protein>
<evidence type="ECO:0000313" key="2">
    <source>
        <dbReference type="Proteomes" id="UP000176389"/>
    </source>
</evidence>
<name>A0A1G1WCE0_9BACT</name>
<comment type="caution">
    <text evidence="1">The sequence shown here is derived from an EMBL/GenBank/DDBJ whole genome shotgun (WGS) entry which is preliminary data.</text>
</comment>
<organism evidence="1 2">
    <name type="scientific">Candidatus Woykebacteria bacterium RBG_16_43_9</name>
    <dbReference type="NCBI Taxonomy" id="1802596"/>
    <lineage>
        <taxon>Bacteria</taxon>
        <taxon>Candidatus Woykeibacteriota</taxon>
    </lineage>
</organism>
<dbReference type="STRING" id="1802596.A2Z11_00640"/>
<dbReference type="AlphaFoldDB" id="A0A1G1WCE0"/>
<dbReference type="EMBL" id="MHCS01000047">
    <property type="protein sequence ID" value="OGY25353.1"/>
    <property type="molecule type" value="Genomic_DNA"/>
</dbReference>
<proteinExistence type="predicted"/>
<sequence>MLNALTVLLVLYLVYRGDRALGDFEPYLRDVENMRGTIARRGNDILEKTITVAQEMIRNAVYTSQKNIKHSESLQDEMENAVKSGVEQNLSETRQVFQKVTQDIISAHQKQFSVVSQDIEAAGSQSHEQIMEATKQRIDQLSQGVARELSAVRNAAQEQMNKELTASQESIRVYREQKLKELDGKVYQVLSEVAKKTIGHAIDLSTHEKLVMEALEKAKKEKLI</sequence>
<evidence type="ECO:0000313" key="1">
    <source>
        <dbReference type="EMBL" id="OGY25353.1"/>
    </source>
</evidence>
<gene>
    <name evidence="1" type="ORF">A2Z11_00640</name>
</gene>
<dbReference type="Proteomes" id="UP000176389">
    <property type="component" value="Unassembled WGS sequence"/>
</dbReference>
<reference evidence="1 2" key="1">
    <citation type="journal article" date="2016" name="Nat. Commun.">
        <title>Thousands of microbial genomes shed light on interconnected biogeochemical processes in an aquifer system.</title>
        <authorList>
            <person name="Anantharaman K."/>
            <person name="Brown C.T."/>
            <person name="Hug L.A."/>
            <person name="Sharon I."/>
            <person name="Castelle C.J."/>
            <person name="Probst A.J."/>
            <person name="Thomas B.C."/>
            <person name="Singh A."/>
            <person name="Wilkins M.J."/>
            <person name="Karaoz U."/>
            <person name="Brodie E.L."/>
            <person name="Williams K.H."/>
            <person name="Hubbard S.S."/>
            <person name="Banfield J.F."/>
        </authorList>
    </citation>
    <scope>NUCLEOTIDE SEQUENCE [LARGE SCALE GENOMIC DNA]</scope>
</reference>